<dbReference type="SUPFAM" id="SSF53067">
    <property type="entry name" value="Actin-like ATPase domain"/>
    <property type="match status" value="2"/>
</dbReference>
<organism evidence="2 3">
    <name type="scientific">Encephalitozoon romaleae (strain SJ-2008)</name>
    <name type="common">Microsporidian parasite</name>
    <dbReference type="NCBI Taxonomy" id="1178016"/>
    <lineage>
        <taxon>Eukaryota</taxon>
        <taxon>Fungi</taxon>
        <taxon>Fungi incertae sedis</taxon>
        <taxon>Microsporidia</taxon>
        <taxon>Unikaryonidae</taxon>
        <taxon>Encephalitozoon</taxon>
    </lineage>
</organism>
<evidence type="ECO:0000313" key="2">
    <source>
        <dbReference type="EMBL" id="AFN82970.1"/>
    </source>
</evidence>
<protein>
    <submittedName>
        <fullName evidence="2">Actin-like protein</fullName>
    </submittedName>
</protein>
<dbReference type="Pfam" id="PF00022">
    <property type="entry name" value="Actin"/>
    <property type="match status" value="1"/>
</dbReference>
<dbReference type="VEuPathDB" id="MicrosporidiaDB:EROM_050370"/>
<dbReference type="SMART" id="SM00268">
    <property type="entry name" value="ACTIN"/>
    <property type="match status" value="1"/>
</dbReference>
<dbReference type="OrthoDB" id="7340501at2759"/>
<dbReference type="HOGENOM" id="CLU_036505_0_0_1"/>
<evidence type="ECO:0000313" key="3">
    <source>
        <dbReference type="Proteomes" id="UP000010094"/>
    </source>
</evidence>
<dbReference type="KEGG" id="ero:EROM_050370"/>
<gene>
    <name evidence="2" type="ordered locus">EROM_050370</name>
</gene>
<name>I7AE97_ENCRO</name>
<dbReference type="EMBL" id="CP003522">
    <property type="protein sequence ID" value="AFN82970.1"/>
    <property type="molecule type" value="Genomic_DNA"/>
</dbReference>
<dbReference type="RefSeq" id="XP_009264467.1">
    <property type="nucleotide sequence ID" value="XM_009266192.1"/>
</dbReference>
<comment type="similarity">
    <text evidence="1">Belongs to the actin family.</text>
</comment>
<dbReference type="Gene3D" id="3.30.420.40">
    <property type="match status" value="2"/>
</dbReference>
<accession>I7AE97</accession>
<proteinExistence type="inferred from homology"/>
<dbReference type="AlphaFoldDB" id="I7AE97"/>
<dbReference type="PANTHER" id="PTHR11937">
    <property type="entry name" value="ACTIN"/>
    <property type="match status" value="1"/>
</dbReference>
<dbReference type="InterPro" id="IPR043129">
    <property type="entry name" value="ATPase_NBD"/>
</dbReference>
<dbReference type="Proteomes" id="UP000010094">
    <property type="component" value="Chromosome V"/>
</dbReference>
<keyword evidence="3" id="KW-1185">Reference proteome</keyword>
<dbReference type="InterPro" id="IPR004000">
    <property type="entry name" value="Actin"/>
</dbReference>
<reference evidence="2 3" key="1">
    <citation type="journal article" date="2012" name="Proc. Natl. Acad. Sci. U.S.A.">
        <title>Gain and loss of multiple functionally related, horizontally transferred genes in the reduced genomes of two microsporidian parasites.</title>
        <authorList>
            <person name="Pombert J.-F."/>
            <person name="Selman M."/>
            <person name="Burki F."/>
            <person name="Bardell F.T."/>
            <person name="Farinelli L."/>
            <person name="Solter L.F."/>
            <person name="Whitman D.W."/>
            <person name="Weiss L.M."/>
            <person name="Corradi N."/>
            <person name="Keeling P.J."/>
        </authorList>
    </citation>
    <scope>NUCLEOTIDE SEQUENCE [LARGE SCALE GENOMIC DNA]</scope>
    <source>
        <strain evidence="2 3">SJ-2008</strain>
    </source>
</reference>
<dbReference type="GeneID" id="20521269"/>
<sequence>MYLELRNLSSKNKYENYSKTDTIVIDNGTYECKAGYSGDGPQMVFKNVLYRHKAVSSIENFQGASPKTMFDGDVVTNFEVLEYIIDEILEYLKPERLKNLIFTEKIFSPSHTELVKFLFDVYGFERIQIGVDSYYSYLWNLDHEDCMIIDMSHSATTCLVIQAEQIVDVYKINFGGKAAGDYLSAVLFNKFFDSKKNYRGLVPYLRCSPDYSKESVEILEELKIGDYSRNYFLDEELEALKEKPMDKKHKVYAAPSASNSMPEIDIGLLNTADTELDAERIKEKKKQKILYHSTLHRVKTRIEKCLERLSSYILYMEDEREKLVDFEGFIGKKKAELQAVKRELEMRSKLRRDAKNRKTYEFQVRFKEGELTPDERILSEKIKDAEDLDKENKILESLKSLIVQIKELDPYFEPYTADTVDLLNGHYIGRMNVNVDLLKIPEIIFSPSIIGLDQMGLTEIMDSVSRKYQVKKVLLTGGFSQIKGIDVRIKNEMRSMSFVGEVEVIRASDPTSDSFKGARFCEAFPTYTLEEYSRLGFDYLAGLSNEETTPNPNT</sequence>
<evidence type="ECO:0000256" key="1">
    <source>
        <dbReference type="RuleBase" id="RU000487"/>
    </source>
</evidence>